<comment type="caution">
    <text evidence="16">The sequence shown here is derived from an EMBL/GenBank/DDBJ whole genome shotgun (WGS) entry which is preliminary data.</text>
</comment>
<dbReference type="UniPathway" id="UPA00219"/>
<gene>
    <name evidence="16" type="ORF">DI579_06035</name>
</gene>
<evidence type="ECO:0000256" key="3">
    <source>
        <dbReference type="ARBA" id="ARBA00022679"/>
    </source>
</evidence>
<evidence type="ECO:0000256" key="14">
    <source>
        <dbReference type="SAM" id="SignalP"/>
    </source>
</evidence>
<proteinExistence type="predicted"/>
<evidence type="ECO:0000256" key="5">
    <source>
        <dbReference type="ARBA" id="ARBA00022960"/>
    </source>
</evidence>
<dbReference type="InterPro" id="IPR050979">
    <property type="entry name" value="LD-transpeptidase"/>
</dbReference>
<keyword evidence="2" id="KW-1003">Cell membrane</keyword>
<evidence type="ECO:0000256" key="12">
    <source>
        <dbReference type="ARBA" id="ARBA00060592"/>
    </source>
</evidence>
<reference evidence="16 17" key="1">
    <citation type="submission" date="2017-08" db="EMBL/GenBank/DDBJ databases">
        <title>Infants hospitalized years apart are colonized by the same room-sourced microbial strains.</title>
        <authorList>
            <person name="Brooks B."/>
            <person name="Olm M.R."/>
            <person name="Firek B.A."/>
            <person name="Baker R."/>
            <person name="Thomas B.C."/>
            <person name="Morowitz M.J."/>
            <person name="Banfield J.F."/>
        </authorList>
    </citation>
    <scope>NUCLEOTIDE SEQUENCE [LARGE SCALE GENOMIC DNA]</scope>
    <source>
        <strain evidence="16">S2_006_000_R1_57</strain>
    </source>
</reference>
<sequence length="387" mass="42325">MRRAVRRHPALAAIAATVALTVGLTGCHATEDSGKPPSIQASVGEAATNVNVVSPILVQATSGTLGSVRLTNDETGKEVKGTQEGNHWSSTEPLGYDQSYTIKSFATKGDKRFNFQRNFHTVKPDNFTMPWIYPLDGTVAGVAQPVAVKFDEPIGNRQAAQDCIHIKTSPKVDGAFYWMSDTEVRWRGEHFWKPGTKINIDVKCYGHDLGDSLYGQKDLHSAYTIGDRVEGFADDNTHQLTIKKNGQVIKTIPISMGSDAHPTPNGIYYIGDKHESMIMDSSTFGVPTNSPEGYKTTVYWATRMSYSGIFIHAAPWSLWAQGSSNTSHGCLNVSPENGEWVYHTMKAGDPVFVKNTKGGTLEGIEGLGDWNIPWSQWKAGNANQNTN</sequence>
<evidence type="ECO:0000256" key="10">
    <source>
        <dbReference type="ARBA" id="ARBA00023315"/>
    </source>
</evidence>
<protein>
    <recommendedName>
        <fullName evidence="15">L,D-TPase catalytic domain-containing protein</fullName>
    </recommendedName>
</protein>
<keyword evidence="10" id="KW-0012">Acyltransferase</keyword>
<feature type="domain" description="L,D-TPase catalytic" evidence="15">
    <location>
        <begin position="229"/>
        <end position="354"/>
    </location>
</feature>
<dbReference type="GO" id="GO:0016746">
    <property type="term" value="F:acyltransferase activity"/>
    <property type="evidence" value="ECO:0007669"/>
    <property type="project" value="UniProtKB-KW"/>
</dbReference>
<dbReference type="GO" id="GO:0008360">
    <property type="term" value="P:regulation of cell shape"/>
    <property type="evidence" value="ECO:0007669"/>
    <property type="project" value="UniProtKB-UniRule"/>
</dbReference>
<dbReference type="InterPro" id="IPR041280">
    <property type="entry name" value="Big_10"/>
</dbReference>
<evidence type="ECO:0000259" key="15">
    <source>
        <dbReference type="PROSITE" id="PS52029"/>
    </source>
</evidence>
<evidence type="ECO:0000313" key="17">
    <source>
        <dbReference type="Proteomes" id="UP000248606"/>
    </source>
</evidence>
<dbReference type="Gene3D" id="2.60.40.3780">
    <property type="match status" value="1"/>
</dbReference>
<dbReference type="RefSeq" id="WP_290598757.1">
    <property type="nucleotide sequence ID" value="NZ_CAKZIO010000002.1"/>
</dbReference>
<accession>A0A2W5IBY5</accession>
<dbReference type="Pfam" id="PF17964">
    <property type="entry name" value="Big_10"/>
    <property type="match status" value="1"/>
</dbReference>
<keyword evidence="7" id="KW-0472">Membrane</keyword>
<dbReference type="CDD" id="cd13432">
    <property type="entry name" value="LDT_IgD_like_2"/>
    <property type="match status" value="1"/>
</dbReference>
<dbReference type="InterPro" id="IPR038063">
    <property type="entry name" value="Transpep_catalytic_dom"/>
</dbReference>
<evidence type="ECO:0000256" key="4">
    <source>
        <dbReference type="ARBA" id="ARBA00022729"/>
    </source>
</evidence>
<evidence type="ECO:0000256" key="8">
    <source>
        <dbReference type="ARBA" id="ARBA00023139"/>
    </source>
</evidence>
<feature type="active site" description="Proton donor/acceptor" evidence="13">
    <location>
        <position position="312"/>
    </location>
</feature>
<dbReference type="FunFam" id="2.40.440.10:FF:000005">
    <property type="entry name" value="L,D-transpeptidase 2"/>
    <property type="match status" value="1"/>
</dbReference>
<evidence type="ECO:0000256" key="7">
    <source>
        <dbReference type="ARBA" id="ARBA00023136"/>
    </source>
</evidence>
<dbReference type="EMBL" id="QFOZ01000010">
    <property type="protein sequence ID" value="PZP88573.1"/>
    <property type="molecule type" value="Genomic_DNA"/>
</dbReference>
<keyword evidence="3" id="KW-0808">Transferase</keyword>
<dbReference type="Pfam" id="PF03734">
    <property type="entry name" value="YkuD"/>
    <property type="match status" value="1"/>
</dbReference>
<evidence type="ECO:0000256" key="6">
    <source>
        <dbReference type="ARBA" id="ARBA00022984"/>
    </source>
</evidence>
<dbReference type="CDD" id="cd16913">
    <property type="entry name" value="YkuD_like"/>
    <property type="match status" value="1"/>
</dbReference>
<evidence type="ECO:0000256" key="11">
    <source>
        <dbReference type="ARBA" id="ARBA00023316"/>
    </source>
</evidence>
<dbReference type="AlphaFoldDB" id="A0A2W5IBY5"/>
<dbReference type="Gene3D" id="2.60.40.3710">
    <property type="match status" value="1"/>
</dbReference>
<name>A0A2W5IBY5_9ACTN</name>
<dbReference type="GO" id="GO:0071555">
    <property type="term" value="P:cell wall organization"/>
    <property type="evidence" value="ECO:0007669"/>
    <property type="project" value="UniProtKB-UniRule"/>
</dbReference>
<evidence type="ECO:0000256" key="1">
    <source>
        <dbReference type="ARBA" id="ARBA00004752"/>
    </source>
</evidence>
<dbReference type="SUPFAM" id="SSF141523">
    <property type="entry name" value="L,D-transpeptidase catalytic domain-like"/>
    <property type="match status" value="1"/>
</dbReference>
<evidence type="ECO:0000256" key="2">
    <source>
        <dbReference type="ARBA" id="ARBA00022475"/>
    </source>
</evidence>
<feature type="signal peptide" evidence="14">
    <location>
        <begin position="1"/>
        <end position="29"/>
    </location>
</feature>
<dbReference type="Gene3D" id="2.40.440.10">
    <property type="entry name" value="L,D-transpeptidase catalytic domain-like"/>
    <property type="match status" value="1"/>
</dbReference>
<keyword evidence="5 13" id="KW-0133">Cell shape</keyword>
<comment type="pathway">
    <text evidence="1 13">Cell wall biogenesis; peptidoglycan biosynthesis.</text>
</comment>
<keyword evidence="11 13" id="KW-0961">Cell wall biogenesis/degradation</keyword>
<keyword evidence="4 14" id="KW-0732">Signal</keyword>
<keyword evidence="8" id="KW-0564">Palmitate</keyword>
<evidence type="ECO:0000313" key="16">
    <source>
        <dbReference type="EMBL" id="PZP88573.1"/>
    </source>
</evidence>
<dbReference type="GO" id="GO:0018104">
    <property type="term" value="P:peptidoglycan-protein cross-linking"/>
    <property type="evidence" value="ECO:0007669"/>
    <property type="project" value="TreeGrafter"/>
</dbReference>
<organism evidence="16 17">
    <name type="scientific">Lawsonella clevelandensis</name>
    <dbReference type="NCBI Taxonomy" id="1528099"/>
    <lineage>
        <taxon>Bacteria</taxon>
        <taxon>Bacillati</taxon>
        <taxon>Actinomycetota</taxon>
        <taxon>Actinomycetes</taxon>
        <taxon>Mycobacteriales</taxon>
        <taxon>Lawsonellaceae</taxon>
        <taxon>Lawsonella</taxon>
    </lineage>
</organism>
<dbReference type="PROSITE" id="PS52029">
    <property type="entry name" value="LD_TPASE"/>
    <property type="match status" value="1"/>
</dbReference>
<dbReference type="Proteomes" id="UP000248606">
    <property type="component" value="Unassembled WGS sequence"/>
</dbReference>
<dbReference type="GO" id="GO:0071972">
    <property type="term" value="F:peptidoglycan L,D-transpeptidase activity"/>
    <property type="evidence" value="ECO:0007669"/>
    <property type="project" value="TreeGrafter"/>
</dbReference>
<dbReference type="PROSITE" id="PS51257">
    <property type="entry name" value="PROKAR_LIPOPROTEIN"/>
    <property type="match status" value="1"/>
</dbReference>
<dbReference type="InterPro" id="IPR005490">
    <property type="entry name" value="LD_TPept_cat_dom"/>
</dbReference>
<keyword evidence="9" id="KW-0449">Lipoprotein</keyword>
<comment type="pathway">
    <text evidence="12">Glycan biosynthesis.</text>
</comment>
<keyword evidence="6 13" id="KW-0573">Peptidoglycan synthesis</keyword>
<feature type="chain" id="PRO_5015947479" description="L,D-TPase catalytic domain-containing protein" evidence="14">
    <location>
        <begin position="30"/>
        <end position="387"/>
    </location>
</feature>
<dbReference type="PANTHER" id="PTHR30582:SF2">
    <property type="entry name" value="L,D-TRANSPEPTIDASE YCIB-RELATED"/>
    <property type="match status" value="1"/>
</dbReference>
<dbReference type="PANTHER" id="PTHR30582">
    <property type="entry name" value="L,D-TRANSPEPTIDASE"/>
    <property type="match status" value="1"/>
</dbReference>
<evidence type="ECO:0000256" key="13">
    <source>
        <dbReference type="PROSITE-ProRule" id="PRU01373"/>
    </source>
</evidence>
<evidence type="ECO:0000256" key="9">
    <source>
        <dbReference type="ARBA" id="ARBA00023288"/>
    </source>
</evidence>
<feature type="active site" description="Nucleophile" evidence="13">
    <location>
        <position position="330"/>
    </location>
</feature>
<dbReference type="GO" id="GO:0005576">
    <property type="term" value="C:extracellular region"/>
    <property type="evidence" value="ECO:0007669"/>
    <property type="project" value="TreeGrafter"/>
</dbReference>